<reference evidence="2" key="2">
    <citation type="submission" date="2023-05" db="EMBL/GenBank/DDBJ databases">
        <authorList>
            <person name="Fouks B."/>
        </authorList>
    </citation>
    <scope>NUCLEOTIDE SEQUENCE</scope>
    <source>
        <strain evidence="2">Stay&amp;Tobe</strain>
        <tissue evidence="2">Testes</tissue>
    </source>
</reference>
<organism evidence="2 3">
    <name type="scientific">Diploptera punctata</name>
    <name type="common">Pacific beetle cockroach</name>
    <dbReference type="NCBI Taxonomy" id="6984"/>
    <lineage>
        <taxon>Eukaryota</taxon>
        <taxon>Metazoa</taxon>
        <taxon>Ecdysozoa</taxon>
        <taxon>Arthropoda</taxon>
        <taxon>Hexapoda</taxon>
        <taxon>Insecta</taxon>
        <taxon>Pterygota</taxon>
        <taxon>Neoptera</taxon>
        <taxon>Polyneoptera</taxon>
        <taxon>Dictyoptera</taxon>
        <taxon>Blattodea</taxon>
        <taxon>Blaberoidea</taxon>
        <taxon>Blaberidae</taxon>
        <taxon>Diplopterinae</taxon>
        <taxon>Diploptera</taxon>
    </lineage>
</organism>
<keyword evidence="1" id="KW-0472">Membrane</keyword>
<dbReference type="AlphaFoldDB" id="A0AAD8E3F2"/>
<dbReference type="Proteomes" id="UP001233999">
    <property type="component" value="Unassembled WGS sequence"/>
</dbReference>
<gene>
    <name evidence="2" type="ORF">L9F63_007344</name>
</gene>
<feature type="non-terminal residue" evidence="2">
    <location>
        <position position="116"/>
    </location>
</feature>
<keyword evidence="1" id="KW-0812">Transmembrane</keyword>
<evidence type="ECO:0000256" key="1">
    <source>
        <dbReference type="SAM" id="Phobius"/>
    </source>
</evidence>
<reference evidence="2" key="1">
    <citation type="journal article" date="2023" name="IScience">
        <title>Live-bearing cockroach genome reveals convergent evolutionary mechanisms linked to viviparity in insects and beyond.</title>
        <authorList>
            <person name="Fouks B."/>
            <person name="Harrison M.C."/>
            <person name="Mikhailova A.A."/>
            <person name="Marchal E."/>
            <person name="English S."/>
            <person name="Carruthers M."/>
            <person name="Jennings E.C."/>
            <person name="Chiamaka E.L."/>
            <person name="Frigard R.A."/>
            <person name="Pippel M."/>
            <person name="Attardo G.M."/>
            <person name="Benoit J.B."/>
            <person name="Bornberg-Bauer E."/>
            <person name="Tobe S.S."/>
        </authorList>
    </citation>
    <scope>NUCLEOTIDE SEQUENCE</scope>
    <source>
        <strain evidence="2">Stay&amp;Tobe</strain>
    </source>
</reference>
<feature type="non-terminal residue" evidence="2">
    <location>
        <position position="1"/>
    </location>
</feature>
<comment type="caution">
    <text evidence="2">The sequence shown here is derived from an EMBL/GenBank/DDBJ whole genome shotgun (WGS) entry which is preliminary data.</text>
</comment>
<keyword evidence="1" id="KW-1133">Transmembrane helix</keyword>
<accession>A0AAD8E3F2</accession>
<evidence type="ECO:0000313" key="2">
    <source>
        <dbReference type="EMBL" id="KAJ9575803.1"/>
    </source>
</evidence>
<protein>
    <submittedName>
        <fullName evidence="2">Uncharacterized protein</fullName>
    </submittedName>
</protein>
<evidence type="ECO:0000313" key="3">
    <source>
        <dbReference type="Proteomes" id="UP001233999"/>
    </source>
</evidence>
<feature type="transmembrane region" description="Helical" evidence="1">
    <location>
        <begin position="80"/>
        <end position="97"/>
    </location>
</feature>
<name>A0AAD8E3F2_DIPPU</name>
<sequence length="116" mass="12942">SKHMPIFTTQKNLSTPVGLGCPFVPYFGSFSFNFLYLGITLQPTTKSFSAHVQERAAAAIRAMCSIKDITSLKLVTAMKLFASVIIPIVTYGIELIWEKLSTSDLERMVYMLARET</sequence>
<dbReference type="EMBL" id="JASPKZ010009820">
    <property type="protein sequence ID" value="KAJ9575803.1"/>
    <property type="molecule type" value="Genomic_DNA"/>
</dbReference>
<keyword evidence="3" id="KW-1185">Reference proteome</keyword>
<proteinExistence type="predicted"/>